<proteinExistence type="predicted"/>
<evidence type="ECO:0000313" key="2">
    <source>
        <dbReference type="Proteomes" id="UP001303222"/>
    </source>
</evidence>
<keyword evidence="2" id="KW-1185">Reference proteome</keyword>
<sequence length="248" mass="29077">MPWEYDQEALCRGEPIIQHMKQLDVLTSVCRHLRYEVTSEYFNRAQAHVTHCVGGFRTASDVRVLTAMRHIKASSLFTNHLRHIRLTWLPDTLRGWLHWGSHMGKWVSPLHGLIPIRSKEPGKELRQVNTLRWLASLKSLQTLEIGFMDVLPGLYGEPMFFGRNTLEWRGLLKPLKLESISFRLYSARRREEFTKNWENSEGFLQYKRVLAEHLLKYPVVAEEKQRKPCRGRIDVHIGTVRSEDHPLS</sequence>
<organism evidence="1 2">
    <name type="scientific">Pseudoneurospora amorphoporcata</name>
    <dbReference type="NCBI Taxonomy" id="241081"/>
    <lineage>
        <taxon>Eukaryota</taxon>
        <taxon>Fungi</taxon>
        <taxon>Dikarya</taxon>
        <taxon>Ascomycota</taxon>
        <taxon>Pezizomycotina</taxon>
        <taxon>Sordariomycetes</taxon>
        <taxon>Sordariomycetidae</taxon>
        <taxon>Sordariales</taxon>
        <taxon>Sordariaceae</taxon>
        <taxon>Pseudoneurospora</taxon>
    </lineage>
</organism>
<reference evidence="1" key="2">
    <citation type="submission" date="2023-06" db="EMBL/GenBank/DDBJ databases">
        <authorList>
            <consortium name="Lawrence Berkeley National Laboratory"/>
            <person name="Mondo S.J."/>
            <person name="Hensen N."/>
            <person name="Bonometti L."/>
            <person name="Westerberg I."/>
            <person name="Brannstrom I.O."/>
            <person name="Guillou S."/>
            <person name="Cros-Aarteil S."/>
            <person name="Calhoun S."/>
            <person name="Haridas S."/>
            <person name="Kuo A."/>
            <person name="Pangilinan J."/>
            <person name="Riley R."/>
            <person name="Labutti K."/>
            <person name="Andreopoulos B."/>
            <person name="Lipzen A."/>
            <person name="Chen C."/>
            <person name="Yanf M."/>
            <person name="Daum C."/>
            <person name="Ng V."/>
            <person name="Clum A."/>
            <person name="Steindorff A."/>
            <person name="Ohm R."/>
            <person name="Martin F."/>
            <person name="Silar P."/>
            <person name="Natvig D."/>
            <person name="Lalanne C."/>
            <person name="Gautier V."/>
            <person name="Ament-Velasquez S.L."/>
            <person name="Kruys A."/>
            <person name="Hutchinson M.I."/>
            <person name="Powell A.J."/>
            <person name="Barry K."/>
            <person name="Miller A.N."/>
            <person name="Grigoriev I.V."/>
            <person name="Debuchy R."/>
            <person name="Gladieux P."/>
            <person name="Thoren M.H."/>
            <person name="Johannesson H."/>
        </authorList>
    </citation>
    <scope>NUCLEOTIDE SEQUENCE</scope>
    <source>
        <strain evidence="1">CBS 626.80</strain>
    </source>
</reference>
<dbReference type="Proteomes" id="UP001303222">
    <property type="component" value="Unassembled WGS sequence"/>
</dbReference>
<name>A0AAN6SB08_9PEZI</name>
<gene>
    <name evidence="1" type="ORF">QBC32DRAFT_105892</name>
</gene>
<evidence type="ECO:0000313" key="1">
    <source>
        <dbReference type="EMBL" id="KAK3947015.1"/>
    </source>
</evidence>
<dbReference type="EMBL" id="MU859443">
    <property type="protein sequence ID" value="KAK3947015.1"/>
    <property type="molecule type" value="Genomic_DNA"/>
</dbReference>
<accession>A0AAN6SB08</accession>
<comment type="caution">
    <text evidence="1">The sequence shown here is derived from an EMBL/GenBank/DDBJ whole genome shotgun (WGS) entry which is preliminary data.</text>
</comment>
<reference evidence="1" key="1">
    <citation type="journal article" date="2023" name="Mol. Phylogenet. Evol.">
        <title>Genome-scale phylogeny and comparative genomics of the fungal order Sordariales.</title>
        <authorList>
            <person name="Hensen N."/>
            <person name="Bonometti L."/>
            <person name="Westerberg I."/>
            <person name="Brannstrom I.O."/>
            <person name="Guillou S."/>
            <person name="Cros-Aarteil S."/>
            <person name="Calhoun S."/>
            <person name="Haridas S."/>
            <person name="Kuo A."/>
            <person name="Mondo S."/>
            <person name="Pangilinan J."/>
            <person name="Riley R."/>
            <person name="LaButti K."/>
            <person name="Andreopoulos B."/>
            <person name="Lipzen A."/>
            <person name="Chen C."/>
            <person name="Yan M."/>
            <person name="Daum C."/>
            <person name="Ng V."/>
            <person name="Clum A."/>
            <person name="Steindorff A."/>
            <person name="Ohm R.A."/>
            <person name="Martin F."/>
            <person name="Silar P."/>
            <person name="Natvig D.O."/>
            <person name="Lalanne C."/>
            <person name="Gautier V."/>
            <person name="Ament-Velasquez S.L."/>
            <person name="Kruys A."/>
            <person name="Hutchinson M.I."/>
            <person name="Powell A.J."/>
            <person name="Barry K."/>
            <person name="Miller A.N."/>
            <person name="Grigoriev I.V."/>
            <person name="Debuchy R."/>
            <person name="Gladieux P."/>
            <person name="Hiltunen Thoren M."/>
            <person name="Johannesson H."/>
        </authorList>
    </citation>
    <scope>NUCLEOTIDE SEQUENCE</scope>
    <source>
        <strain evidence="1">CBS 626.80</strain>
    </source>
</reference>
<protein>
    <submittedName>
        <fullName evidence="1">Uncharacterized protein</fullName>
    </submittedName>
</protein>
<dbReference type="AlphaFoldDB" id="A0AAN6SB08"/>